<dbReference type="SFLD" id="SFLDG01065">
    <property type="entry name" value="anaerobic_coproporphyrinogen-I"/>
    <property type="match status" value="1"/>
</dbReference>
<keyword evidence="5 9" id="KW-0479">Metal-binding</keyword>
<dbReference type="InterPro" id="IPR006638">
    <property type="entry name" value="Elp3/MiaA/NifB-like_rSAM"/>
</dbReference>
<dbReference type="PROSITE" id="PS51918">
    <property type="entry name" value="RADICAL_SAM"/>
    <property type="match status" value="1"/>
</dbReference>
<evidence type="ECO:0000256" key="4">
    <source>
        <dbReference type="ARBA" id="ARBA00022691"/>
    </source>
</evidence>
<dbReference type="InterPro" id="IPR007197">
    <property type="entry name" value="rSAM"/>
</dbReference>
<organism evidence="11 12">
    <name type="scientific">Ligaoa zhengdingensis</name>
    <dbReference type="NCBI Taxonomy" id="2763658"/>
    <lineage>
        <taxon>Bacteria</taxon>
        <taxon>Bacillati</taxon>
        <taxon>Bacillota</taxon>
        <taxon>Clostridia</taxon>
        <taxon>Eubacteriales</taxon>
        <taxon>Oscillospiraceae</taxon>
        <taxon>Ligaoa</taxon>
    </lineage>
</organism>
<dbReference type="SUPFAM" id="SSF102114">
    <property type="entry name" value="Radical SAM enzymes"/>
    <property type="match status" value="1"/>
</dbReference>
<accession>A0A926DZ51</accession>
<dbReference type="GO" id="GO:0046872">
    <property type="term" value="F:metal ion binding"/>
    <property type="evidence" value="ECO:0007669"/>
    <property type="project" value="UniProtKB-UniRule"/>
</dbReference>
<evidence type="ECO:0000256" key="6">
    <source>
        <dbReference type="ARBA" id="ARBA00023004"/>
    </source>
</evidence>
<keyword evidence="8 9" id="KW-0143">Chaperone</keyword>
<dbReference type="SMART" id="SM00729">
    <property type="entry name" value="Elp3"/>
    <property type="match status" value="1"/>
</dbReference>
<dbReference type="Gene3D" id="3.20.20.70">
    <property type="entry name" value="Aldolase class I"/>
    <property type="match status" value="1"/>
</dbReference>
<evidence type="ECO:0000256" key="9">
    <source>
        <dbReference type="RuleBase" id="RU364116"/>
    </source>
</evidence>
<proteinExistence type="inferred from homology"/>
<dbReference type="InterPro" id="IPR013785">
    <property type="entry name" value="Aldolase_TIM"/>
</dbReference>
<dbReference type="InterPro" id="IPR004559">
    <property type="entry name" value="HemW-like"/>
</dbReference>
<evidence type="ECO:0000313" key="11">
    <source>
        <dbReference type="EMBL" id="MBC8546134.1"/>
    </source>
</evidence>
<evidence type="ECO:0000256" key="1">
    <source>
        <dbReference type="ARBA" id="ARBA00006100"/>
    </source>
</evidence>
<dbReference type="GO" id="GO:0004109">
    <property type="term" value="F:coproporphyrinogen oxidase activity"/>
    <property type="evidence" value="ECO:0007669"/>
    <property type="project" value="InterPro"/>
</dbReference>
<dbReference type="PANTHER" id="PTHR13932:SF5">
    <property type="entry name" value="RADICAL S-ADENOSYL METHIONINE DOMAIN-CONTAINING PROTEIN 1, MITOCHONDRIAL"/>
    <property type="match status" value="1"/>
</dbReference>
<evidence type="ECO:0000313" key="12">
    <source>
        <dbReference type="Proteomes" id="UP000653127"/>
    </source>
</evidence>
<dbReference type="GO" id="GO:0006779">
    <property type="term" value="P:porphyrin-containing compound biosynthetic process"/>
    <property type="evidence" value="ECO:0007669"/>
    <property type="project" value="InterPro"/>
</dbReference>
<dbReference type="InterPro" id="IPR010723">
    <property type="entry name" value="HemN_C"/>
</dbReference>
<reference evidence="11" key="1">
    <citation type="submission" date="2020-08" db="EMBL/GenBank/DDBJ databases">
        <title>Genome public.</title>
        <authorList>
            <person name="Liu C."/>
            <person name="Sun Q."/>
        </authorList>
    </citation>
    <scope>NUCLEOTIDE SEQUENCE</scope>
    <source>
        <strain evidence="11">NSJ-31</strain>
    </source>
</reference>
<evidence type="ECO:0000256" key="8">
    <source>
        <dbReference type="ARBA" id="ARBA00023186"/>
    </source>
</evidence>
<dbReference type="Proteomes" id="UP000653127">
    <property type="component" value="Unassembled WGS sequence"/>
</dbReference>
<dbReference type="Pfam" id="PF04055">
    <property type="entry name" value="Radical_SAM"/>
    <property type="match status" value="1"/>
</dbReference>
<dbReference type="RefSeq" id="WP_249282289.1">
    <property type="nucleotide sequence ID" value="NZ_JACRST010000004.1"/>
</dbReference>
<evidence type="ECO:0000256" key="7">
    <source>
        <dbReference type="ARBA" id="ARBA00023014"/>
    </source>
</evidence>
<keyword evidence="12" id="KW-1185">Reference proteome</keyword>
<evidence type="ECO:0000256" key="2">
    <source>
        <dbReference type="ARBA" id="ARBA00017228"/>
    </source>
</evidence>
<dbReference type="PANTHER" id="PTHR13932">
    <property type="entry name" value="COPROPORPHYRINIGEN III OXIDASE"/>
    <property type="match status" value="1"/>
</dbReference>
<dbReference type="GO" id="GO:0005737">
    <property type="term" value="C:cytoplasm"/>
    <property type="evidence" value="ECO:0007669"/>
    <property type="project" value="UniProtKB-SubCell"/>
</dbReference>
<comment type="similarity">
    <text evidence="1">Belongs to the anaerobic coproporphyrinogen-III oxidase family. HemW subfamily.</text>
</comment>
<dbReference type="InterPro" id="IPR034505">
    <property type="entry name" value="Coproporphyrinogen-III_oxidase"/>
</dbReference>
<keyword evidence="9" id="KW-0004">4Fe-4S</keyword>
<keyword evidence="7 9" id="KW-0411">Iron-sulfur</keyword>
<comment type="caution">
    <text evidence="11">The sequence shown here is derived from an EMBL/GenBank/DDBJ whole genome shotgun (WGS) entry which is preliminary data.</text>
</comment>
<keyword evidence="9" id="KW-0963">Cytoplasm</keyword>
<gene>
    <name evidence="11" type="primary">hemW</name>
    <name evidence="11" type="ORF">H8711_04190</name>
</gene>
<dbReference type="SFLD" id="SFLDF00562">
    <property type="entry name" value="HemN-like__clustered_with_heat"/>
    <property type="match status" value="1"/>
</dbReference>
<keyword evidence="6 9" id="KW-0408">Iron</keyword>
<dbReference type="InterPro" id="IPR058240">
    <property type="entry name" value="rSAM_sf"/>
</dbReference>
<sequence>MSPLGVYLHVPFCASKCPYCDFYSLAGDESAMDAYTAAALAGIDAAARVFAPRRADTLYLGGGTPSLLGAARLGALIGRARSAFGLSDAEVTVEVNPADGLRPLFDSLAAAGVGRLSMGLQSAVSAETAFLGRRHTPQQAADAVRDARAAGIGNISLDLMLGIPQQTAESVEQSIDFCAALGVDHISAYLLKVEEGTPFARRGVGALCPDEDAQADIYLRAVELLGQRGYRQYEISNFARPGRESRHNLKYWNREDYLGIGPAAHGCVGGARYYFPRDLRGFVENPAAVLSERDDEPLALEAVAARAAKGATGPEALGEYLMLRLRLAAGFDYRETRARFPAFDPSPLPRAAAPMARAGLCQINESGIALTPRGFLVSNAVIARLLDALPGAIY</sequence>
<dbReference type="GO" id="GO:0051539">
    <property type="term" value="F:4 iron, 4 sulfur cluster binding"/>
    <property type="evidence" value="ECO:0007669"/>
    <property type="project" value="UniProtKB-UniRule"/>
</dbReference>
<evidence type="ECO:0000256" key="3">
    <source>
        <dbReference type="ARBA" id="ARBA00022617"/>
    </source>
</evidence>
<evidence type="ECO:0000256" key="5">
    <source>
        <dbReference type="ARBA" id="ARBA00022723"/>
    </source>
</evidence>
<comment type="subcellular location">
    <subcellularLocation>
        <location evidence="9">Cytoplasm</location>
    </subcellularLocation>
</comment>
<keyword evidence="3 9" id="KW-0349">Heme</keyword>
<protein>
    <recommendedName>
        <fullName evidence="2 9">Heme chaperone HemW</fullName>
    </recommendedName>
</protein>
<dbReference type="NCBIfam" id="TIGR00539">
    <property type="entry name" value="hemN_rel"/>
    <property type="match status" value="1"/>
</dbReference>
<name>A0A926DZ51_9FIRM</name>
<feature type="domain" description="Radical SAM core" evidence="10">
    <location>
        <begin position="1"/>
        <end position="231"/>
    </location>
</feature>
<dbReference type="AlphaFoldDB" id="A0A926DZ51"/>
<dbReference type="EMBL" id="JACRST010000004">
    <property type="protein sequence ID" value="MBC8546134.1"/>
    <property type="molecule type" value="Genomic_DNA"/>
</dbReference>
<comment type="function">
    <text evidence="9">Probably acts as a heme chaperone, transferring heme to an unknown acceptor. Binds one molecule of heme per monomer, possibly covalently. Binds 1 [4Fe-4S] cluster. The cluster is coordinated with 3 cysteines and an exchangeable S-adenosyl-L-methionine.</text>
</comment>
<dbReference type="Pfam" id="PF06969">
    <property type="entry name" value="HemN_C"/>
    <property type="match status" value="1"/>
</dbReference>
<keyword evidence="4 9" id="KW-0949">S-adenosyl-L-methionine</keyword>
<evidence type="ECO:0000259" key="10">
    <source>
        <dbReference type="PROSITE" id="PS51918"/>
    </source>
</evidence>
<dbReference type="SFLD" id="SFLDF00288">
    <property type="entry name" value="HemN-like__clustered_with_nucl"/>
    <property type="match status" value="1"/>
</dbReference>
<dbReference type="SFLD" id="SFLDS00029">
    <property type="entry name" value="Radical_SAM"/>
    <property type="match status" value="1"/>
</dbReference>